<proteinExistence type="inferred from homology"/>
<keyword evidence="6" id="KW-0479">Metal-binding</keyword>
<sequence>MPAPPPSAGQQPAAAPPAKPKVTHIRFALDWAIEGPSAPFLIALDKGYFAEEGLSVVIDRGTGSAGTVTKIASGAYEMGYADINSMIEFNVKNPDKSLQAIAILYNNAPMTVFTLKDKGIASPADLAGKKLGAPAGDAGRRLFPLFAKQVGLDPASVEWVTMEPALREAALAKGEVDAITAFYGSGWFGLLRNKVEPDQIVAFMYAEQGLPLYGNAVMASPKFLAENEEAVKGFLRALARGWQEALADPAAAVEIIKRREPLIDAEVETARLKMAIEKHFLTEEVKKNGFGAADPERLAKSIALVAEGFELPSVPKPEEVFTDKYLPAKESRMPPAM</sequence>
<dbReference type="GO" id="GO:0009228">
    <property type="term" value="P:thiamine biosynthetic process"/>
    <property type="evidence" value="ECO:0007669"/>
    <property type="project" value="UniProtKB-KW"/>
</dbReference>
<comment type="caution">
    <text evidence="13">The sequence shown here is derived from an EMBL/GenBank/DDBJ whole genome shotgun (WGS) entry which is preliminary data.</text>
</comment>
<comment type="catalytic activity">
    <reaction evidence="11">
        <text>N(6)-(pyridoxal phosphate)-L-lysyl-[4-amino-5-hydroxymethyl-2-methylpyrimidine phosphate synthase] + L-histidyl-[4-amino-5-hydroxymethyl-2-methylpyrimidine phosphate synthase] + 2 Fe(3+) + 4 H2O = L-lysyl-[4-amino-5-hydroxymethyl-2-methylpyrimidine phosphate synthase] + (2S)-2-amino-5-hydroxy-4-oxopentanoyl-[4-amino-5-hydroxymethyl-2-methylpyrimidine phosphate synthase] + 4-amino-2-methyl-5-(phosphooxymethyl)pyrimidine + 3-oxopropanoate + 2 Fe(2+) + 2 H(+)</text>
        <dbReference type="Rhea" id="RHEA:65756"/>
        <dbReference type="Rhea" id="RHEA-COMP:16892"/>
        <dbReference type="Rhea" id="RHEA-COMP:16893"/>
        <dbReference type="Rhea" id="RHEA-COMP:16894"/>
        <dbReference type="Rhea" id="RHEA-COMP:16895"/>
        <dbReference type="ChEBI" id="CHEBI:15377"/>
        <dbReference type="ChEBI" id="CHEBI:15378"/>
        <dbReference type="ChEBI" id="CHEBI:29033"/>
        <dbReference type="ChEBI" id="CHEBI:29034"/>
        <dbReference type="ChEBI" id="CHEBI:29969"/>
        <dbReference type="ChEBI" id="CHEBI:29979"/>
        <dbReference type="ChEBI" id="CHEBI:33190"/>
        <dbReference type="ChEBI" id="CHEBI:58354"/>
        <dbReference type="ChEBI" id="CHEBI:143915"/>
        <dbReference type="ChEBI" id="CHEBI:157692"/>
    </reaction>
    <physiologicalReaction direction="left-to-right" evidence="11">
        <dbReference type="Rhea" id="RHEA:65757"/>
    </physiologicalReaction>
</comment>
<evidence type="ECO:0000256" key="9">
    <source>
        <dbReference type="ARBA" id="ARBA00023004"/>
    </source>
</evidence>
<evidence type="ECO:0000256" key="10">
    <source>
        <dbReference type="ARBA" id="ARBA00033171"/>
    </source>
</evidence>
<comment type="function">
    <text evidence="1">Responsible for the formation of the pyrimidine heterocycle in the thiamine biosynthesis pathway. Catalyzes the formation of hydroxymethylpyrimidine phosphate (HMP-P) from histidine and pyridoxal phosphate (PLP). The protein uses PLP and the active site histidine to form HMP-P, generating an inactive enzyme. The enzyme can only undergo a single turnover, which suggests it is a suicide enzyme.</text>
</comment>
<dbReference type="InterPro" id="IPR015168">
    <property type="entry name" value="SsuA/THI5"/>
</dbReference>
<evidence type="ECO:0000256" key="1">
    <source>
        <dbReference type="ARBA" id="ARBA00003469"/>
    </source>
</evidence>
<keyword evidence="7" id="KW-0663">Pyridoxal phosphate</keyword>
<evidence type="ECO:0000256" key="5">
    <source>
        <dbReference type="ARBA" id="ARBA00022679"/>
    </source>
</evidence>
<evidence type="ECO:0000256" key="11">
    <source>
        <dbReference type="ARBA" id="ARBA00048179"/>
    </source>
</evidence>
<evidence type="ECO:0000313" key="13">
    <source>
        <dbReference type="EMBL" id="PJF48395.1"/>
    </source>
</evidence>
<evidence type="ECO:0000256" key="4">
    <source>
        <dbReference type="ARBA" id="ARBA00011738"/>
    </source>
</evidence>
<dbReference type="InterPro" id="IPR027939">
    <property type="entry name" value="NMT1/THI5"/>
</dbReference>
<evidence type="ECO:0000256" key="6">
    <source>
        <dbReference type="ARBA" id="ARBA00022723"/>
    </source>
</evidence>
<dbReference type="Gene3D" id="3.40.190.10">
    <property type="entry name" value="Periplasmic binding protein-like II"/>
    <property type="match status" value="2"/>
</dbReference>
<reference evidence="13 14" key="1">
    <citation type="submission" date="2017-11" db="EMBL/GenBank/DDBJ databases">
        <title>Evolution of Phototrophy in the Chloroflexi Phylum Driven by Horizontal Gene Transfer.</title>
        <authorList>
            <person name="Ward L.M."/>
            <person name="Hemp J."/>
            <person name="Shih P.M."/>
            <person name="Mcglynn S.E."/>
            <person name="Fischer W."/>
        </authorList>
    </citation>
    <scope>NUCLEOTIDE SEQUENCE [LARGE SCALE GENOMIC DNA]</scope>
    <source>
        <strain evidence="13">JP3_7</strain>
    </source>
</reference>
<comment type="pathway">
    <text evidence="2">Cofactor biosynthesis; thiamine diphosphate biosynthesis.</text>
</comment>
<dbReference type="GO" id="GO:0016740">
    <property type="term" value="F:transferase activity"/>
    <property type="evidence" value="ECO:0007669"/>
    <property type="project" value="UniProtKB-KW"/>
</dbReference>
<evidence type="ECO:0000256" key="8">
    <source>
        <dbReference type="ARBA" id="ARBA00022977"/>
    </source>
</evidence>
<evidence type="ECO:0000256" key="7">
    <source>
        <dbReference type="ARBA" id="ARBA00022898"/>
    </source>
</evidence>
<dbReference type="EMBL" id="PGTN01000016">
    <property type="protein sequence ID" value="PJF48395.1"/>
    <property type="molecule type" value="Genomic_DNA"/>
</dbReference>
<dbReference type="GO" id="GO:0046872">
    <property type="term" value="F:metal ion binding"/>
    <property type="evidence" value="ECO:0007669"/>
    <property type="project" value="UniProtKB-KW"/>
</dbReference>
<gene>
    <name evidence="13" type="ORF">CUN48_03885</name>
</gene>
<feature type="domain" description="SsuA/THI5-like" evidence="12">
    <location>
        <begin position="38"/>
        <end position="252"/>
    </location>
</feature>
<dbReference type="Pfam" id="PF09084">
    <property type="entry name" value="NMT1"/>
    <property type="match status" value="1"/>
</dbReference>
<protein>
    <recommendedName>
        <fullName evidence="10">Thiamine pyrimidine synthase</fullName>
    </recommendedName>
</protein>
<dbReference type="SUPFAM" id="SSF53850">
    <property type="entry name" value="Periplasmic binding protein-like II"/>
    <property type="match status" value="1"/>
</dbReference>
<organism evidence="13 14">
    <name type="scientific">Candidatus Thermofonsia Clade 3 bacterium</name>
    <dbReference type="NCBI Taxonomy" id="2364212"/>
    <lineage>
        <taxon>Bacteria</taxon>
        <taxon>Bacillati</taxon>
        <taxon>Chloroflexota</taxon>
        <taxon>Candidatus Thermofontia</taxon>
        <taxon>Candidatus Thermofonsia Clade 3</taxon>
    </lineage>
</organism>
<dbReference type="Proteomes" id="UP000230790">
    <property type="component" value="Unassembled WGS sequence"/>
</dbReference>
<comment type="similarity">
    <text evidence="3">Belongs to the NMT1/THI5 family.</text>
</comment>
<evidence type="ECO:0000256" key="2">
    <source>
        <dbReference type="ARBA" id="ARBA00004948"/>
    </source>
</evidence>
<evidence type="ECO:0000259" key="12">
    <source>
        <dbReference type="Pfam" id="PF09084"/>
    </source>
</evidence>
<dbReference type="PANTHER" id="PTHR31528:SF1">
    <property type="entry name" value="4-AMINO-5-HYDROXYMETHYL-2-METHYLPYRIMIDINE PHOSPHATE SYNTHASE THI11-RELATED"/>
    <property type="match status" value="1"/>
</dbReference>
<keyword evidence="9" id="KW-0408">Iron</keyword>
<dbReference type="AlphaFoldDB" id="A0A2M8QF08"/>
<evidence type="ECO:0000256" key="3">
    <source>
        <dbReference type="ARBA" id="ARBA00009406"/>
    </source>
</evidence>
<keyword evidence="5" id="KW-0808">Transferase</keyword>
<accession>A0A2M8QF08</accession>
<evidence type="ECO:0000313" key="14">
    <source>
        <dbReference type="Proteomes" id="UP000230790"/>
    </source>
</evidence>
<keyword evidence="8" id="KW-0784">Thiamine biosynthesis</keyword>
<name>A0A2M8QF08_9CHLR</name>
<dbReference type="PANTHER" id="PTHR31528">
    <property type="entry name" value="4-AMINO-5-HYDROXYMETHYL-2-METHYLPYRIMIDINE PHOSPHATE SYNTHASE THI11-RELATED"/>
    <property type="match status" value="1"/>
</dbReference>
<comment type="subunit">
    <text evidence="4">Homodimer.</text>
</comment>